<reference evidence="1" key="1">
    <citation type="submission" date="2018-02" db="EMBL/GenBank/DDBJ databases">
        <title>Rhizophora mucronata_Transcriptome.</title>
        <authorList>
            <person name="Meera S.P."/>
            <person name="Sreeshan A."/>
            <person name="Augustine A."/>
        </authorList>
    </citation>
    <scope>NUCLEOTIDE SEQUENCE</scope>
    <source>
        <tissue evidence="1">Leaf</tissue>
    </source>
</reference>
<organism evidence="1">
    <name type="scientific">Rhizophora mucronata</name>
    <name type="common">Asiatic mangrove</name>
    <dbReference type="NCBI Taxonomy" id="61149"/>
    <lineage>
        <taxon>Eukaryota</taxon>
        <taxon>Viridiplantae</taxon>
        <taxon>Streptophyta</taxon>
        <taxon>Embryophyta</taxon>
        <taxon>Tracheophyta</taxon>
        <taxon>Spermatophyta</taxon>
        <taxon>Magnoliopsida</taxon>
        <taxon>eudicotyledons</taxon>
        <taxon>Gunneridae</taxon>
        <taxon>Pentapetalae</taxon>
        <taxon>rosids</taxon>
        <taxon>fabids</taxon>
        <taxon>Malpighiales</taxon>
        <taxon>Rhizophoraceae</taxon>
        <taxon>Rhizophora</taxon>
    </lineage>
</organism>
<evidence type="ECO:0000313" key="1">
    <source>
        <dbReference type="EMBL" id="MBX48353.1"/>
    </source>
</evidence>
<dbReference type="AlphaFoldDB" id="A0A2P2P0W0"/>
<proteinExistence type="predicted"/>
<dbReference type="EMBL" id="GGEC01067869">
    <property type="protein sequence ID" value="MBX48353.1"/>
    <property type="molecule type" value="Transcribed_RNA"/>
</dbReference>
<accession>A0A2P2P0W0</accession>
<name>A0A2P2P0W0_RHIMU</name>
<sequence length="31" mass="3611">MADLLVYVFIFDIVQDVLLCCELAFSNFQLK</sequence>
<protein>
    <submittedName>
        <fullName evidence="1">Uncharacterized protein</fullName>
    </submittedName>
</protein>